<proteinExistence type="predicted"/>
<dbReference type="Pfam" id="PF12893">
    <property type="entry name" value="Lumazine_bd_2"/>
    <property type="match status" value="1"/>
</dbReference>
<dbReference type="SUPFAM" id="SSF54427">
    <property type="entry name" value="NTF2-like"/>
    <property type="match status" value="1"/>
</dbReference>
<evidence type="ECO:0000313" key="3">
    <source>
        <dbReference type="Proteomes" id="UP000295706"/>
    </source>
</evidence>
<feature type="signal peptide" evidence="1">
    <location>
        <begin position="1"/>
        <end position="26"/>
    </location>
</feature>
<reference evidence="2 3" key="1">
    <citation type="submission" date="2019-02" db="EMBL/GenBank/DDBJ databases">
        <title>Arundinibacter roseus gen. nov., sp. nov., a new member of the family Cytophagaceae.</title>
        <authorList>
            <person name="Szuroczki S."/>
            <person name="Khayer B."/>
            <person name="Sproer C."/>
            <person name="Toumi M."/>
            <person name="Szabo A."/>
            <person name="Felfoldi T."/>
            <person name="Schumann P."/>
            <person name="Toth E."/>
        </authorList>
    </citation>
    <scope>NUCLEOTIDE SEQUENCE [LARGE SCALE GENOMIC DNA]</scope>
    <source>
        <strain evidence="2 3">DMA-k-7a</strain>
    </source>
</reference>
<protein>
    <recommendedName>
        <fullName evidence="4">Nuclear transport factor 2 family protein</fullName>
    </recommendedName>
</protein>
<dbReference type="EMBL" id="SMJU01000009">
    <property type="protein sequence ID" value="TDB63680.1"/>
    <property type="molecule type" value="Genomic_DNA"/>
</dbReference>
<dbReference type="Gene3D" id="3.10.450.50">
    <property type="match status" value="1"/>
</dbReference>
<dbReference type="InterPro" id="IPR032710">
    <property type="entry name" value="NTF2-like_dom_sf"/>
</dbReference>
<sequence>MKSYTINLYRAILMSCLLLVSLVVQAQSPETEIRNVIDQLFTGMRTGDSSLVSKSFLADATLQSVSAGQDGSIRIQKDAIQGFIKAVGTPHSSIWDEQIYGVQIKVDGPIAHAWVPYKFFVGTTFSHCGVNSFTMIRMDSGWKIASITDTRRKEPCIEP</sequence>
<dbReference type="RefSeq" id="WP_132119224.1">
    <property type="nucleotide sequence ID" value="NZ_SMJU01000009.1"/>
</dbReference>
<dbReference type="InterPro" id="IPR039437">
    <property type="entry name" value="FrzH/put_lumazine-bd"/>
</dbReference>
<keyword evidence="3" id="KW-1185">Reference proteome</keyword>
<dbReference type="Proteomes" id="UP000295706">
    <property type="component" value="Unassembled WGS sequence"/>
</dbReference>
<keyword evidence="1" id="KW-0732">Signal</keyword>
<organism evidence="2 3">
    <name type="scientific">Arundinibacter roseus</name>
    <dbReference type="NCBI Taxonomy" id="2070510"/>
    <lineage>
        <taxon>Bacteria</taxon>
        <taxon>Pseudomonadati</taxon>
        <taxon>Bacteroidota</taxon>
        <taxon>Cytophagia</taxon>
        <taxon>Cytophagales</taxon>
        <taxon>Spirosomataceae</taxon>
        <taxon>Arundinibacter</taxon>
    </lineage>
</organism>
<evidence type="ECO:0000256" key="1">
    <source>
        <dbReference type="SAM" id="SignalP"/>
    </source>
</evidence>
<dbReference type="AlphaFoldDB" id="A0A4R4K808"/>
<accession>A0A4R4K808</accession>
<dbReference type="OrthoDB" id="117186at2"/>
<comment type="caution">
    <text evidence="2">The sequence shown here is derived from an EMBL/GenBank/DDBJ whole genome shotgun (WGS) entry which is preliminary data.</text>
</comment>
<feature type="chain" id="PRO_5020885994" description="Nuclear transport factor 2 family protein" evidence="1">
    <location>
        <begin position="27"/>
        <end position="159"/>
    </location>
</feature>
<evidence type="ECO:0000313" key="2">
    <source>
        <dbReference type="EMBL" id="TDB63680.1"/>
    </source>
</evidence>
<name>A0A4R4K808_9BACT</name>
<gene>
    <name evidence="2" type="ORF">EZE20_15390</name>
</gene>
<evidence type="ECO:0008006" key="4">
    <source>
        <dbReference type="Google" id="ProtNLM"/>
    </source>
</evidence>